<feature type="signal peptide" evidence="14">
    <location>
        <begin position="1"/>
        <end position="33"/>
    </location>
</feature>
<evidence type="ECO:0000256" key="11">
    <source>
        <dbReference type="PROSITE-ProRule" id="PRU01360"/>
    </source>
</evidence>
<evidence type="ECO:0000256" key="6">
    <source>
        <dbReference type="ARBA" id="ARBA00023004"/>
    </source>
</evidence>
<keyword evidence="3 11" id="KW-1134">Transmembrane beta strand</keyword>
<keyword evidence="9 11" id="KW-0472">Membrane</keyword>
<dbReference type="InterPro" id="IPR012910">
    <property type="entry name" value="Plug_dom"/>
</dbReference>
<keyword evidence="2 11" id="KW-0813">Transport</keyword>
<feature type="compositionally biased region" description="Low complexity" evidence="13">
    <location>
        <begin position="276"/>
        <end position="289"/>
    </location>
</feature>
<comment type="subcellular location">
    <subcellularLocation>
        <location evidence="1 11">Cell outer membrane</location>
        <topology evidence="1 11">Multi-pass membrane protein</topology>
    </subcellularLocation>
</comment>
<comment type="similarity">
    <text evidence="11 12">Belongs to the TonB-dependent receptor family.</text>
</comment>
<evidence type="ECO:0000256" key="9">
    <source>
        <dbReference type="ARBA" id="ARBA00023136"/>
    </source>
</evidence>
<evidence type="ECO:0000256" key="4">
    <source>
        <dbReference type="ARBA" id="ARBA00022496"/>
    </source>
</evidence>
<evidence type="ECO:0000256" key="13">
    <source>
        <dbReference type="SAM" id="MobiDB-lite"/>
    </source>
</evidence>
<feature type="chain" id="PRO_5045523439" evidence="14">
    <location>
        <begin position="34"/>
        <end position="703"/>
    </location>
</feature>
<dbReference type="SUPFAM" id="SSF56935">
    <property type="entry name" value="Porins"/>
    <property type="match status" value="1"/>
</dbReference>
<evidence type="ECO:0000256" key="1">
    <source>
        <dbReference type="ARBA" id="ARBA00004571"/>
    </source>
</evidence>
<evidence type="ECO:0000256" key="14">
    <source>
        <dbReference type="SAM" id="SignalP"/>
    </source>
</evidence>
<accession>A0ABS0G8I6</accession>
<feature type="domain" description="TonB-dependent receptor plug" evidence="16">
    <location>
        <begin position="59"/>
        <end position="169"/>
    </location>
</feature>
<feature type="region of interest" description="Disordered" evidence="13">
    <location>
        <begin position="262"/>
        <end position="289"/>
    </location>
</feature>
<dbReference type="PROSITE" id="PS52016">
    <property type="entry name" value="TONB_DEPENDENT_REC_3"/>
    <property type="match status" value="1"/>
</dbReference>
<organism evidence="17 18">
    <name type="scientific">Pseudomonas pudica</name>
    <dbReference type="NCBI Taxonomy" id="272772"/>
    <lineage>
        <taxon>Bacteria</taxon>
        <taxon>Pseudomonadati</taxon>
        <taxon>Pseudomonadota</taxon>
        <taxon>Gammaproteobacteria</taxon>
        <taxon>Pseudomonadales</taxon>
        <taxon>Pseudomonadaceae</taxon>
        <taxon>Pseudomonas</taxon>
    </lineage>
</organism>
<dbReference type="InterPro" id="IPR000531">
    <property type="entry name" value="Beta-barrel_TonB"/>
</dbReference>
<keyword evidence="14" id="KW-0732">Signal</keyword>
<dbReference type="Gene3D" id="2.40.170.20">
    <property type="entry name" value="TonB-dependent receptor, beta-barrel domain"/>
    <property type="match status" value="1"/>
</dbReference>
<protein>
    <submittedName>
        <fullName evidence="17">TonB-dependent receptor</fullName>
    </submittedName>
</protein>
<dbReference type="Pfam" id="PF00593">
    <property type="entry name" value="TonB_dep_Rec_b-barrel"/>
    <property type="match status" value="1"/>
</dbReference>
<dbReference type="Proteomes" id="UP000639294">
    <property type="component" value="Unassembled WGS sequence"/>
</dbReference>
<dbReference type="PANTHER" id="PTHR32552">
    <property type="entry name" value="FERRICHROME IRON RECEPTOR-RELATED"/>
    <property type="match status" value="1"/>
</dbReference>
<dbReference type="Gene3D" id="2.170.130.10">
    <property type="entry name" value="TonB-dependent receptor, plug domain"/>
    <property type="match status" value="1"/>
</dbReference>
<dbReference type="RefSeq" id="WP_196174582.1">
    <property type="nucleotide sequence ID" value="NZ_JADLJR010000034.1"/>
</dbReference>
<keyword evidence="7" id="KW-0406">Ion transport</keyword>
<keyword evidence="8 12" id="KW-0798">TonB box</keyword>
<evidence type="ECO:0000259" key="16">
    <source>
        <dbReference type="Pfam" id="PF07715"/>
    </source>
</evidence>
<dbReference type="InterPro" id="IPR039426">
    <property type="entry name" value="TonB-dep_rcpt-like"/>
</dbReference>
<dbReference type="InterPro" id="IPR037066">
    <property type="entry name" value="Plug_dom_sf"/>
</dbReference>
<dbReference type="PANTHER" id="PTHR32552:SF81">
    <property type="entry name" value="TONB-DEPENDENT OUTER MEMBRANE RECEPTOR"/>
    <property type="match status" value="1"/>
</dbReference>
<keyword evidence="18" id="KW-1185">Reference proteome</keyword>
<keyword evidence="4" id="KW-0410">Iron transport</keyword>
<sequence length="703" mass="77150">MRAIQPHPLRLAIRHAALATAATALLAPVTVLAAEQTLGTVTVQAAKQSEVQQAASALAEVPGGTSVVDSEEVAKGRTATLQDTLGYQPGVFVQSTGGNDAAKISIRGSGANTSPGYFREGIKFLFDGLPLTGPGGTPYEFLNASGVNYTEILRGANAFQYGALTLGGAVNFVNHSGYSAPGLRVRAEAGSYHYQKQSISYGGVEGDLDYYLQADNYRNEGFRDYSLSKSSGIVANAGYRFSPKLETRLLLRYRDETHNDPSATTLDAALHHPRRASATAESSGAGARRPGSIWVGSKTTYTFDDDARLTFGLSYHDYRHTNSPRSPSNPSYWDWHDLGLLLGYDRVDYLFGHESRSSIAFTSTQHLRGGVNSANDDKVSLKQVNYKDSFDRVIALGNDINLVDNLWLTSGVSFINMRRKINIDHAVNPNTTNFPQLVDYDNWSVAPRIGLRYEFSPNLQVFTNFSRSIDPPASWEYSGSGPTLPYIRPLVEQKANTFEVGIKGSHGIFDGSLALYRSWIHDELLNVQIIPATSSSAAVTGAFNASPTIHQGVEAGLNTRLWENSQGDLVRWRQVYTYNDFYYRHDDTFGDNQLPGVPKHIYQGELQYQDHSGWYTGVNVQSASRTAVDYANTLYAPSYTIWGANLGYEAPKGNWKVSLDLKNLANKAYVTAVTPVYNARGQDTASFWPGDRIGAYVGVEFRY</sequence>
<proteinExistence type="inferred from homology"/>
<evidence type="ECO:0000256" key="8">
    <source>
        <dbReference type="ARBA" id="ARBA00023077"/>
    </source>
</evidence>
<evidence type="ECO:0000256" key="10">
    <source>
        <dbReference type="ARBA" id="ARBA00023237"/>
    </source>
</evidence>
<evidence type="ECO:0000256" key="3">
    <source>
        <dbReference type="ARBA" id="ARBA00022452"/>
    </source>
</evidence>
<reference evidence="17 18" key="1">
    <citation type="submission" date="2020-10" db="EMBL/GenBank/DDBJ databases">
        <title>Genome sequences of Pseudomonas isolates.</title>
        <authorList>
            <person name="Wessels L."/>
            <person name="Reich F."/>
            <person name="Hammerl J."/>
        </authorList>
    </citation>
    <scope>NUCLEOTIDE SEQUENCE [LARGE SCALE GENOMIC DNA]</scope>
    <source>
        <strain evidence="17 18">20-MO00628-0</strain>
    </source>
</reference>
<keyword evidence="17" id="KW-0675">Receptor</keyword>
<feature type="domain" description="TonB-dependent receptor-like beta-barrel" evidence="15">
    <location>
        <begin position="213"/>
        <end position="664"/>
    </location>
</feature>
<evidence type="ECO:0000256" key="2">
    <source>
        <dbReference type="ARBA" id="ARBA00022448"/>
    </source>
</evidence>
<evidence type="ECO:0000256" key="5">
    <source>
        <dbReference type="ARBA" id="ARBA00022692"/>
    </source>
</evidence>
<evidence type="ECO:0000313" key="18">
    <source>
        <dbReference type="Proteomes" id="UP000639294"/>
    </source>
</evidence>
<gene>
    <name evidence="17" type="ORF">IRZ77_25150</name>
</gene>
<evidence type="ECO:0000259" key="15">
    <source>
        <dbReference type="Pfam" id="PF00593"/>
    </source>
</evidence>
<dbReference type="EMBL" id="JADLJS010000067">
    <property type="protein sequence ID" value="MBF8648856.1"/>
    <property type="molecule type" value="Genomic_DNA"/>
</dbReference>
<keyword evidence="5 11" id="KW-0812">Transmembrane</keyword>
<name>A0ABS0G8I6_9PSED</name>
<keyword evidence="6" id="KW-0408">Iron</keyword>
<dbReference type="InterPro" id="IPR036942">
    <property type="entry name" value="Beta-barrel_TonB_sf"/>
</dbReference>
<evidence type="ECO:0000256" key="12">
    <source>
        <dbReference type="RuleBase" id="RU003357"/>
    </source>
</evidence>
<dbReference type="Pfam" id="PF07715">
    <property type="entry name" value="Plug"/>
    <property type="match status" value="1"/>
</dbReference>
<evidence type="ECO:0000313" key="17">
    <source>
        <dbReference type="EMBL" id="MBF8648856.1"/>
    </source>
</evidence>
<keyword evidence="10 11" id="KW-0998">Cell outer membrane</keyword>
<comment type="caution">
    <text evidence="17">The sequence shown here is derived from an EMBL/GenBank/DDBJ whole genome shotgun (WGS) entry which is preliminary data.</text>
</comment>
<evidence type="ECO:0000256" key="7">
    <source>
        <dbReference type="ARBA" id="ARBA00023065"/>
    </source>
</evidence>